<dbReference type="Pfam" id="PF13365">
    <property type="entry name" value="Trypsin_2"/>
    <property type="match status" value="1"/>
</dbReference>
<dbReference type="Gene3D" id="2.40.10.10">
    <property type="entry name" value="Trypsin-like serine proteases"/>
    <property type="match status" value="1"/>
</dbReference>
<dbReference type="InterPro" id="IPR009003">
    <property type="entry name" value="Peptidase_S1_PA"/>
</dbReference>
<dbReference type="InterPro" id="IPR008256">
    <property type="entry name" value="Peptidase_S1B"/>
</dbReference>
<dbReference type="AlphaFoldDB" id="G5J753"/>
<accession>G5J753</accession>
<dbReference type="Gene3D" id="2.40.10.120">
    <property type="match status" value="1"/>
</dbReference>
<evidence type="ECO:0000256" key="6">
    <source>
        <dbReference type="ARBA" id="ARBA00022825"/>
    </source>
</evidence>
<dbReference type="Proteomes" id="UP000003477">
    <property type="component" value="Unassembled WGS sequence"/>
</dbReference>
<keyword evidence="6 7" id="KW-0720">Serine protease</keyword>
<dbReference type="GO" id="GO:0008236">
    <property type="term" value="F:serine-type peptidase activity"/>
    <property type="evidence" value="ECO:0007669"/>
    <property type="project" value="UniProtKB-KW"/>
</dbReference>
<dbReference type="PANTHER" id="PTHR43019">
    <property type="entry name" value="SERINE ENDOPROTEASE DEGS"/>
    <property type="match status" value="1"/>
</dbReference>
<dbReference type="GO" id="GO:0006508">
    <property type="term" value="P:proteolysis"/>
    <property type="evidence" value="ECO:0007669"/>
    <property type="project" value="UniProtKB-KW"/>
</dbReference>
<protein>
    <recommendedName>
        <fullName evidence="7">Serine protease</fullName>
        <ecNumber evidence="7">3.4.21.-</ecNumber>
    </recommendedName>
</protein>
<keyword evidence="5 7" id="KW-0378">Hydrolase</keyword>
<gene>
    <name evidence="8" type="ORF">CWATWH0003_3294a1</name>
</gene>
<sequence length="340" mass="37064">MAPVAFAVLPKTSVKTITNILISQELNSEEIKQKAEAITVKIEADDTAVSGVIIGKEGNTYTVLTNAHVINSQVSHKIITIDGTSHEAKVIKEGSSLEGNDLAILTFNSPNNYQVATLATNSDIQENQRVYSVGFPEETDEFYFTQGNFKLQAPKPFLGGYQIGYDIDVKPGMSGGALLNEKGELIGVNGLRKAPILNEAYNYLDGSQPYQEQIENYRKLSFAVPIETLMEVDPDLALIPDEWKTGLNIAENVDNIAQQITVRIDNKDGVNGSGAIVGKDGDTYYVFTACHVVSDDDCQSGEVKDNYTLVTPDGEEYPLSENDIILPKGMDAAIIKFESE</sequence>
<comment type="subcellular location">
    <subcellularLocation>
        <location evidence="1">Secreted</location>
    </subcellularLocation>
</comment>
<evidence type="ECO:0000256" key="1">
    <source>
        <dbReference type="ARBA" id="ARBA00004613"/>
    </source>
</evidence>
<name>G5J753_CROWT</name>
<comment type="caution">
    <text evidence="8">The sequence shown here is derived from an EMBL/GenBank/DDBJ whole genome shotgun (WGS) entry which is preliminary data.</text>
</comment>
<reference evidence="8 9" key="1">
    <citation type="journal article" date="2011" name="Front. Microbiol.">
        <title>Two Strains of Crocosphaera watsonii with Highly Conserved Genomes are Distinguished by Strain-Specific Features.</title>
        <authorList>
            <person name="Bench S.R."/>
            <person name="Ilikchyan I.N."/>
            <person name="Tripp H.J."/>
            <person name="Zehr J.P."/>
        </authorList>
    </citation>
    <scope>NUCLEOTIDE SEQUENCE [LARGE SCALE GENOMIC DNA]</scope>
    <source>
        <strain evidence="8 9">WH 0003</strain>
    </source>
</reference>
<evidence type="ECO:0000256" key="7">
    <source>
        <dbReference type="RuleBase" id="RU004296"/>
    </source>
</evidence>
<dbReference type="EC" id="3.4.21.-" evidence="7"/>
<organism evidence="8 9">
    <name type="scientific">Crocosphaera watsonii WH 0003</name>
    <dbReference type="NCBI Taxonomy" id="423471"/>
    <lineage>
        <taxon>Bacteria</taxon>
        <taxon>Bacillati</taxon>
        <taxon>Cyanobacteriota</taxon>
        <taxon>Cyanophyceae</taxon>
        <taxon>Oscillatoriophycideae</taxon>
        <taxon>Chroococcales</taxon>
        <taxon>Aphanothecaceae</taxon>
        <taxon>Crocosphaera</taxon>
    </lineage>
</organism>
<keyword evidence="3 7" id="KW-0645">Protease</keyword>
<evidence type="ECO:0000256" key="4">
    <source>
        <dbReference type="ARBA" id="ARBA00022729"/>
    </source>
</evidence>
<evidence type="ECO:0000256" key="2">
    <source>
        <dbReference type="ARBA" id="ARBA00008764"/>
    </source>
</evidence>
<dbReference type="PANTHER" id="PTHR43019:SF23">
    <property type="entry name" value="PROTEASE DO-LIKE 5, CHLOROPLASTIC"/>
    <property type="match status" value="1"/>
</dbReference>
<keyword evidence="4" id="KW-0732">Signal</keyword>
<evidence type="ECO:0000256" key="5">
    <source>
        <dbReference type="ARBA" id="ARBA00022801"/>
    </source>
</evidence>
<comment type="similarity">
    <text evidence="2 7">Belongs to the peptidase S1B family.</text>
</comment>
<dbReference type="GO" id="GO:0005576">
    <property type="term" value="C:extracellular region"/>
    <property type="evidence" value="ECO:0007669"/>
    <property type="project" value="UniProtKB-SubCell"/>
</dbReference>
<proteinExistence type="inferred from homology"/>
<evidence type="ECO:0000313" key="9">
    <source>
        <dbReference type="Proteomes" id="UP000003477"/>
    </source>
</evidence>
<evidence type="ECO:0000313" key="8">
    <source>
        <dbReference type="EMBL" id="EHJ11995.1"/>
    </source>
</evidence>
<dbReference type="PRINTS" id="PR00839">
    <property type="entry name" value="V8PROTEASE"/>
</dbReference>
<dbReference type="InterPro" id="IPR043504">
    <property type="entry name" value="Peptidase_S1_PA_chymotrypsin"/>
</dbReference>
<feature type="non-terminal residue" evidence="8">
    <location>
        <position position="340"/>
    </location>
</feature>
<evidence type="ECO:0000256" key="3">
    <source>
        <dbReference type="ARBA" id="ARBA00022670"/>
    </source>
</evidence>
<dbReference type="SUPFAM" id="SSF50494">
    <property type="entry name" value="Trypsin-like serine proteases"/>
    <property type="match status" value="2"/>
</dbReference>
<dbReference type="EMBL" id="AESD01000491">
    <property type="protein sequence ID" value="EHJ11995.1"/>
    <property type="molecule type" value="Genomic_DNA"/>
</dbReference>